<comment type="cofactor">
    <cofactor evidence="9">
        <name>[4Fe-4S] cluster</name>
        <dbReference type="ChEBI" id="CHEBI:49883"/>
    </cofactor>
    <text evidence="9">Binds 2 [4Fe-4S] clusters per subunit. One cluster is coordinated with 3 cysteines and an exchangeable S-adenosyl-L-methionine.</text>
</comment>
<dbReference type="Pfam" id="PF04055">
    <property type="entry name" value="Radical_SAM"/>
    <property type="match status" value="1"/>
</dbReference>
<dbReference type="InterPro" id="IPR006638">
    <property type="entry name" value="Elp3/MiaA/NifB-like_rSAM"/>
</dbReference>
<evidence type="ECO:0000259" key="10">
    <source>
        <dbReference type="PROSITE" id="PS51918"/>
    </source>
</evidence>
<accession>D9S1V6</accession>
<evidence type="ECO:0000256" key="3">
    <source>
        <dbReference type="ARBA" id="ARBA00022679"/>
    </source>
</evidence>
<feature type="binding site" evidence="9">
    <location>
        <position position="66"/>
    </location>
    <ligand>
        <name>[4Fe-4S] cluster</name>
        <dbReference type="ChEBI" id="CHEBI:49883"/>
        <label>2</label>
        <note>4Fe-4S-S-AdoMet</note>
    </ligand>
</feature>
<feature type="binding site" evidence="9">
    <location>
        <position position="63"/>
    </location>
    <ligand>
        <name>[4Fe-4S] cluster</name>
        <dbReference type="ChEBI" id="CHEBI:49883"/>
        <label>2</label>
        <note>4Fe-4S-S-AdoMet</note>
    </ligand>
</feature>
<dbReference type="EMBL" id="CP002131">
    <property type="protein sequence ID" value="ADL07383.1"/>
    <property type="molecule type" value="Genomic_DNA"/>
</dbReference>
<sequence length="287" mass="32335">MMNKPEWLKVKINPVELKHMEEFLKRVKLNTVCQSAHCPNIGECFSRKTATFMIMGNICTRNCRFCAVEKGHPAPLDEDEPRRVAEAARALNLRHAVITCVTRDDLPDGGASHFARTVRELKKIPGLTVEVLVSDFRGDEEAIRVVVESRPDVINHNLETVPRLYPAVRPMADYDRSLSLLKKIKELDPAIYTKSGIMVGLGESEEEVVDLMKDLVGVGCDMMTIGQYLRPSSSHIEVVEYVTPQQFERYRKIGYDLGFKYVASGPLVRSSYNAVEGMDTVNESGFR</sequence>
<dbReference type="NCBIfam" id="NF009544">
    <property type="entry name" value="PRK12928.1"/>
    <property type="match status" value="1"/>
</dbReference>
<feature type="binding site" evidence="9">
    <location>
        <position position="38"/>
    </location>
    <ligand>
        <name>[4Fe-4S] cluster</name>
        <dbReference type="ChEBI" id="CHEBI:49883"/>
        <label>1</label>
    </ligand>
</feature>
<dbReference type="UniPathway" id="UPA00538">
    <property type="reaction ID" value="UER00593"/>
</dbReference>
<gene>
    <name evidence="9" type="primary">lipA</name>
    <name evidence="11" type="ordered locus">Toce_0611</name>
</gene>
<dbReference type="InterPro" id="IPR013785">
    <property type="entry name" value="Aldolase_TIM"/>
</dbReference>
<keyword evidence="3 9" id="KW-0808">Transferase</keyword>
<dbReference type="InterPro" id="IPR003698">
    <property type="entry name" value="Lipoyl_synth"/>
</dbReference>
<evidence type="ECO:0000313" key="12">
    <source>
        <dbReference type="Proteomes" id="UP000000272"/>
    </source>
</evidence>
<dbReference type="FunFam" id="3.20.20.70:FF:000040">
    <property type="entry name" value="Lipoyl synthase"/>
    <property type="match status" value="1"/>
</dbReference>
<dbReference type="Gene3D" id="3.20.20.70">
    <property type="entry name" value="Aldolase class I"/>
    <property type="match status" value="1"/>
</dbReference>
<dbReference type="PROSITE" id="PS51918">
    <property type="entry name" value="RADICAL_SAM"/>
    <property type="match status" value="1"/>
</dbReference>
<evidence type="ECO:0000313" key="11">
    <source>
        <dbReference type="EMBL" id="ADL07383.1"/>
    </source>
</evidence>
<evidence type="ECO:0000256" key="5">
    <source>
        <dbReference type="ARBA" id="ARBA00022723"/>
    </source>
</evidence>
<keyword evidence="12" id="KW-1185">Reference proteome</keyword>
<feature type="binding site" evidence="9">
    <location>
        <position position="44"/>
    </location>
    <ligand>
        <name>[4Fe-4S] cluster</name>
        <dbReference type="ChEBI" id="CHEBI:49883"/>
        <label>1</label>
    </ligand>
</feature>
<dbReference type="PANTHER" id="PTHR10949">
    <property type="entry name" value="LIPOYL SYNTHASE"/>
    <property type="match status" value="1"/>
</dbReference>
<dbReference type="Proteomes" id="UP000000272">
    <property type="component" value="Chromosome"/>
</dbReference>
<comment type="catalytic activity">
    <reaction evidence="8 9">
        <text>[[Fe-S] cluster scaffold protein carrying a second [4Fe-4S](2+) cluster] + N(6)-octanoyl-L-lysyl-[protein] + 2 oxidized [2Fe-2S]-[ferredoxin] + 2 S-adenosyl-L-methionine + 4 H(+) = [[Fe-S] cluster scaffold protein] + N(6)-[(R)-dihydrolipoyl]-L-lysyl-[protein] + 4 Fe(3+) + 2 hydrogen sulfide + 2 5'-deoxyadenosine + 2 L-methionine + 2 reduced [2Fe-2S]-[ferredoxin]</text>
        <dbReference type="Rhea" id="RHEA:16585"/>
        <dbReference type="Rhea" id="RHEA-COMP:9928"/>
        <dbReference type="Rhea" id="RHEA-COMP:10000"/>
        <dbReference type="Rhea" id="RHEA-COMP:10001"/>
        <dbReference type="Rhea" id="RHEA-COMP:10475"/>
        <dbReference type="Rhea" id="RHEA-COMP:14568"/>
        <dbReference type="Rhea" id="RHEA-COMP:14569"/>
        <dbReference type="ChEBI" id="CHEBI:15378"/>
        <dbReference type="ChEBI" id="CHEBI:17319"/>
        <dbReference type="ChEBI" id="CHEBI:29034"/>
        <dbReference type="ChEBI" id="CHEBI:29919"/>
        <dbReference type="ChEBI" id="CHEBI:33722"/>
        <dbReference type="ChEBI" id="CHEBI:33737"/>
        <dbReference type="ChEBI" id="CHEBI:33738"/>
        <dbReference type="ChEBI" id="CHEBI:57844"/>
        <dbReference type="ChEBI" id="CHEBI:59789"/>
        <dbReference type="ChEBI" id="CHEBI:78809"/>
        <dbReference type="ChEBI" id="CHEBI:83100"/>
        <dbReference type="EC" id="2.8.1.8"/>
    </reaction>
</comment>
<evidence type="ECO:0000256" key="4">
    <source>
        <dbReference type="ARBA" id="ARBA00022691"/>
    </source>
</evidence>
<dbReference type="InterPro" id="IPR058240">
    <property type="entry name" value="rSAM_sf"/>
</dbReference>
<dbReference type="GO" id="GO:0046872">
    <property type="term" value="F:metal ion binding"/>
    <property type="evidence" value="ECO:0007669"/>
    <property type="project" value="UniProtKB-KW"/>
</dbReference>
<evidence type="ECO:0000256" key="8">
    <source>
        <dbReference type="ARBA" id="ARBA00047326"/>
    </source>
</evidence>
<name>D9S1V6_THEOJ</name>
<dbReference type="SUPFAM" id="SSF102114">
    <property type="entry name" value="Radical SAM enzymes"/>
    <property type="match status" value="1"/>
</dbReference>
<dbReference type="NCBIfam" id="TIGR00510">
    <property type="entry name" value="lipA"/>
    <property type="match status" value="1"/>
</dbReference>
<dbReference type="PIRSF" id="PIRSF005963">
    <property type="entry name" value="Lipoyl_synth"/>
    <property type="match status" value="1"/>
</dbReference>
<proteinExistence type="inferred from homology"/>
<protein>
    <recommendedName>
        <fullName evidence="9">Lipoyl synthase</fullName>
        <ecNumber evidence="9">2.8.1.8</ecNumber>
    </recommendedName>
    <alternativeName>
        <fullName evidence="9">Lip-syn</fullName>
        <shortName evidence="9">LS</shortName>
    </alternativeName>
    <alternativeName>
        <fullName evidence="9">Lipoate synthase</fullName>
    </alternativeName>
    <alternativeName>
        <fullName evidence="9">Lipoic acid synthase</fullName>
    </alternativeName>
    <alternativeName>
        <fullName evidence="9">Sulfur insertion protein LipA</fullName>
    </alternativeName>
</protein>
<dbReference type="HOGENOM" id="CLU_033144_2_1_9"/>
<dbReference type="InterPro" id="IPR007197">
    <property type="entry name" value="rSAM"/>
</dbReference>
<keyword evidence="5 9" id="KW-0479">Metal-binding</keyword>
<evidence type="ECO:0000256" key="6">
    <source>
        <dbReference type="ARBA" id="ARBA00023004"/>
    </source>
</evidence>
<feature type="binding site" evidence="9">
    <location>
        <position position="33"/>
    </location>
    <ligand>
        <name>[4Fe-4S] cluster</name>
        <dbReference type="ChEBI" id="CHEBI:49883"/>
        <label>1</label>
    </ligand>
</feature>
<keyword evidence="1 9" id="KW-0004">4Fe-4S</keyword>
<comment type="pathway">
    <text evidence="9">Protein modification; protein lipoylation via endogenous pathway; protein N(6)-(lipoyl)lysine from octanoyl-[acyl-carrier-protein]: step 2/2.</text>
</comment>
<feature type="binding site" evidence="9">
    <location>
        <position position="59"/>
    </location>
    <ligand>
        <name>[4Fe-4S] cluster</name>
        <dbReference type="ChEBI" id="CHEBI:49883"/>
        <label>2</label>
        <note>4Fe-4S-S-AdoMet</note>
    </ligand>
</feature>
<reference evidence="11 12" key="1">
    <citation type="journal article" date="2010" name="Stand. Genomic Sci.">
        <title>Complete genome sequence of Thermosediminibacter oceani type strain (JW/IW-1228P).</title>
        <authorList>
            <person name="Pitluck S."/>
            <person name="Yasawong M."/>
            <person name="Munk C."/>
            <person name="Nolan M."/>
            <person name="Lapidus A."/>
            <person name="Lucas S."/>
            <person name="Glavina Del Rio T."/>
            <person name="Tice H."/>
            <person name="Cheng J.F."/>
            <person name="Bruce D."/>
            <person name="Detter C."/>
            <person name="Tapia R."/>
            <person name="Han C."/>
            <person name="Goodwin L."/>
            <person name="Liolios K."/>
            <person name="Ivanova N."/>
            <person name="Mavromatis K."/>
            <person name="Mikhailova N."/>
            <person name="Pati A."/>
            <person name="Chen A."/>
            <person name="Palaniappan K."/>
            <person name="Land M."/>
            <person name="Hauser L."/>
            <person name="Chang Y.J."/>
            <person name="Jeffries C.D."/>
            <person name="Rohde M."/>
            <person name="Spring S."/>
            <person name="Sikorski J."/>
            <person name="Goker M."/>
            <person name="Woyke T."/>
            <person name="Bristow J."/>
            <person name="Eisen J.A."/>
            <person name="Markowitz V."/>
            <person name="Hugenholtz P."/>
            <person name="Kyrpides N.C."/>
            <person name="Klenk H.P."/>
        </authorList>
    </citation>
    <scope>NUCLEOTIDE SEQUENCE [LARGE SCALE GENOMIC DNA]</scope>
    <source>
        <strain evidence="12">ATCC BAA-1034 / DSM 16646 / JW/IW-1228P</strain>
    </source>
</reference>
<keyword evidence="6 9" id="KW-0408">Iron</keyword>
<evidence type="ECO:0000256" key="2">
    <source>
        <dbReference type="ARBA" id="ARBA00022490"/>
    </source>
</evidence>
<dbReference type="SFLD" id="SFLDG01058">
    <property type="entry name" value="lipoyl_synthase_like"/>
    <property type="match status" value="1"/>
</dbReference>
<dbReference type="NCBIfam" id="NF004019">
    <property type="entry name" value="PRK05481.1"/>
    <property type="match status" value="1"/>
</dbReference>
<dbReference type="CDD" id="cd01335">
    <property type="entry name" value="Radical_SAM"/>
    <property type="match status" value="1"/>
</dbReference>
<evidence type="ECO:0000256" key="9">
    <source>
        <dbReference type="HAMAP-Rule" id="MF_00206"/>
    </source>
</evidence>
<dbReference type="HAMAP" id="MF_00206">
    <property type="entry name" value="Lipoyl_synth"/>
    <property type="match status" value="1"/>
</dbReference>
<dbReference type="SFLD" id="SFLDF00271">
    <property type="entry name" value="lipoyl_synthase"/>
    <property type="match status" value="1"/>
</dbReference>
<feature type="binding site" evidence="9">
    <location>
        <position position="271"/>
    </location>
    <ligand>
        <name>[4Fe-4S] cluster</name>
        <dbReference type="ChEBI" id="CHEBI:49883"/>
        <label>1</label>
    </ligand>
</feature>
<feature type="domain" description="Radical SAM core" evidence="10">
    <location>
        <begin position="45"/>
        <end position="260"/>
    </location>
</feature>
<keyword evidence="7 9" id="KW-0411">Iron-sulfur</keyword>
<evidence type="ECO:0000256" key="7">
    <source>
        <dbReference type="ARBA" id="ARBA00023014"/>
    </source>
</evidence>
<dbReference type="SMART" id="SM00729">
    <property type="entry name" value="Elp3"/>
    <property type="match status" value="1"/>
</dbReference>
<keyword evidence="4 9" id="KW-0949">S-adenosyl-L-methionine</keyword>
<evidence type="ECO:0000256" key="1">
    <source>
        <dbReference type="ARBA" id="ARBA00022485"/>
    </source>
</evidence>
<dbReference type="AlphaFoldDB" id="D9S1V6"/>
<comment type="subcellular location">
    <subcellularLocation>
        <location evidence="9">Cytoplasm</location>
    </subcellularLocation>
</comment>
<dbReference type="GO" id="GO:0005737">
    <property type="term" value="C:cytoplasm"/>
    <property type="evidence" value="ECO:0007669"/>
    <property type="project" value="UniProtKB-SubCell"/>
</dbReference>
<dbReference type="GO" id="GO:0051539">
    <property type="term" value="F:4 iron, 4 sulfur cluster binding"/>
    <property type="evidence" value="ECO:0007669"/>
    <property type="project" value="UniProtKB-UniRule"/>
</dbReference>
<dbReference type="GO" id="GO:0016992">
    <property type="term" value="F:lipoate synthase activity"/>
    <property type="evidence" value="ECO:0007669"/>
    <property type="project" value="UniProtKB-UniRule"/>
</dbReference>
<dbReference type="STRING" id="555079.Toce_0611"/>
<dbReference type="eggNOG" id="COG0320">
    <property type="taxonomic scope" value="Bacteria"/>
</dbReference>
<dbReference type="PANTHER" id="PTHR10949:SF0">
    <property type="entry name" value="LIPOYL SYNTHASE, MITOCHONDRIAL"/>
    <property type="match status" value="1"/>
</dbReference>
<keyword evidence="2 9" id="KW-0963">Cytoplasm</keyword>
<dbReference type="EC" id="2.8.1.8" evidence="9"/>
<dbReference type="SFLD" id="SFLDS00029">
    <property type="entry name" value="Radical_SAM"/>
    <property type="match status" value="1"/>
</dbReference>
<comment type="similarity">
    <text evidence="9">Belongs to the radical SAM superfamily. Lipoyl synthase family.</text>
</comment>
<organism evidence="11 12">
    <name type="scientific">Thermosediminibacter oceani (strain ATCC BAA-1034 / DSM 16646 / JW/IW-1228P)</name>
    <dbReference type="NCBI Taxonomy" id="555079"/>
    <lineage>
        <taxon>Bacteria</taxon>
        <taxon>Bacillati</taxon>
        <taxon>Bacillota</taxon>
        <taxon>Clostridia</taxon>
        <taxon>Thermosediminibacterales</taxon>
        <taxon>Thermosediminibacteraceae</taxon>
        <taxon>Thermosediminibacter</taxon>
    </lineage>
</organism>
<dbReference type="GO" id="GO:0009249">
    <property type="term" value="P:protein lipoylation"/>
    <property type="evidence" value="ECO:0007669"/>
    <property type="project" value="UniProtKB-UniRule"/>
</dbReference>
<comment type="function">
    <text evidence="9">Catalyzes the radical-mediated insertion of two sulfur atoms into the C-6 and C-8 positions of the octanoyl moiety bound to the lipoyl domains of lipoate-dependent enzymes, thereby converting the octanoylated domains into lipoylated derivatives.</text>
</comment>
<dbReference type="KEGG" id="toc:Toce_0611"/>